<dbReference type="Gene3D" id="3.40.50.300">
    <property type="entry name" value="P-loop containing nucleotide triphosphate hydrolases"/>
    <property type="match status" value="1"/>
</dbReference>
<comment type="caution">
    <text evidence="4">The sequence shown here is derived from an EMBL/GenBank/DDBJ whole genome shotgun (WGS) entry which is preliminary data.</text>
</comment>
<dbReference type="InterPro" id="IPR042197">
    <property type="entry name" value="Apaf_helical"/>
</dbReference>
<reference evidence="4 5" key="1">
    <citation type="journal article" date="2019" name="Int. J. Syst. Evol. Microbiol.">
        <title>The Global Catalogue of Microorganisms (GCM) 10K type strain sequencing project: providing services to taxonomists for standard genome sequencing and annotation.</title>
        <authorList>
            <consortium name="The Broad Institute Genomics Platform"/>
            <consortium name="The Broad Institute Genome Sequencing Center for Infectious Disease"/>
            <person name="Wu L."/>
            <person name="Ma J."/>
        </authorList>
    </citation>
    <scope>NUCLEOTIDE SEQUENCE [LARGE SCALE GENOMIC DNA]</scope>
    <source>
        <strain evidence="4 5">JCM 10425</strain>
    </source>
</reference>
<organism evidence="4 5">
    <name type="scientific">Cryptosporangium japonicum</name>
    <dbReference type="NCBI Taxonomy" id="80872"/>
    <lineage>
        <taxon>Bacteria</taxon>
        <taxon>Bacillati</taxon>
        <taxon>Actinomycetota</taxon>
        <taxon>Actinomycetes</taxon>
        <taxon>Cryptosporangiales</taxon>
        <taxon>Cryptosporangiaceae</taxon>
        <taxon>Cryptosporangium</taxon>
    </lineage>
</organism>
<evidence type="ECO:0000259" key="3">
    <source>
        <dbReference type="Pfam" id="PF00931"/>
    </source>
</evidence>
<feature type="signal peptide" evidence="2">
    <location>
        <begin position="1"/>
        <end position="22"/>
    </location>
</feature>
<dbReference type="InterPro" id="IPR002182">
    <property type="entry name" value="NB-ARC"/>
</dbReference>
<dbReference type="SUPFAM" id="SSF52540">
    <property type="entry name" value="P-loop containing nucleoside triphosphate hydrolases"/>
    <property type="match status" value="1"/>
</dbReference>
<protein>
    <recommendedName>
        <fullName evidence="3">NB-ARC domain-containing protein</fullName>
    </recommendedName>
</protein>
<keyword evidence="1" id="KW-0802">TPR repeat</keyword>
<dbReference type="SMART" id="SM00028">
    <property type="entry name" value="TPR"/>
    <property type="match status" value="3"/>
</dbReference>
<dbReference type="RefSeq" id="WP_344651356.1">
    <property type="nucleotide sequence ID" value="NZ_BAAAGX010000018.1"/>
</dbReference>
<dbReference type="PANTHER" id="PTHR47691:SF3">
    <property type="entry name" value="HTH-TYPE TRANSCRIPTIONAL REGULATOR RV0890C-RELATED"/>
    <property type="match status" value="1"/>
</dbReference>
<dbReference type="PANTHER" id="PTHR47691">
    <property type="entry name" value="REGULATOR-RELATED"/>
    <property type="match status" value="1"/>
</dbReference>
<keyword evidence="2" id="KW-0732">Signal</keyword>
<dbReference type="SUPFAM" id="SSF48452">
    <property type="entry name" value="TPR-like"/>
    <property type="match status" value="2"/>
</dbReference>
<dbReference type="Pfam" id="PF00931">
    <property type="entry name" value="NB-ARC"/>
    <property type="match status" value="1"/>
</dbReference>
<feature type="repeat" description="TPR" evidence="1">
    <location>
        <begin position="563"/>
        <end position="596"/>
    </location>
</feature>
<gene>
    <name evidence="4" type="ORF">GCM10009539_50270</name>
</gene>
<sequence length="827" mass="87783">MRRALVLVALALASAVTSVLLAVAVNVATGGELPPGLAPLEPLAWPAVAVASVVTAVLAFWQQRPLTGREPEPVAVDPARPTPPAELPALPALFTGRQSEADRILAAIDGGAPVVAVSGPGGVGKSALILHVAHLVHARYPDGTLFVRLRGASAEPADPAEVLPRLLRSLRPSDADDGELHGDVETLAARLRTRLAGRRYLLVFDDAGSADQVRPLLPGASRSLVLVTSRPVLAELAAATLVRLGEFSDDEARELLTRLAGDERVTADPAATEAVVRACGNLPLAVAIAGSRLRARPSWSMATLAERLADEERRLDELSSGRDAVRASVAATYTELDAYHQRVFRRLGAHPGTDFDASAAAALADLVASGAVPALDRLVERQLVQVTTSDRYRLHDLVRLYALEELGAEYFDALRRLADHYAAQARAAIDPWVPWEAAFGPRSEGGDPGHRAYVDDERENLIATVTAAARHRDGHPELRTAAWGLAAAAEPAFTRYPYHADARRLWEAGLAIAHSTGVPERIAQAEYAAARASQYSGDVRGGLAHARASLSWWERAGHRLNTAAAHRRLASALYAAGQFTEAEEHYGEALRLCAEHPGGDGISLRASALRGLGSLQVAFGRIDEAVRTLQKAVDVRREAGDDAGLARARTSLARAHRKAGRTEVARELVAPQVAVFRRSGDVMWEITALRELGRLELAEGRLASATEHLEAARVLALRNHNRTGAVITLVALAEVDAAAGRSDAAAARFREAVEGFRVAEDRVREGTTQLKLALLLARTGAGDEADAAAERARAALTGLDVPDADDLRRRLAAVRGAAGATPSDLGG</sequence>
<dbReference type="EMBL" id="BAAAGX010000018">
    <property type="protein sequence ID" value="GAA0258862.1"/>
    <property type="molecule type" value="Genomic_DNA"/>
</dbReference>
<dbReference type="InterPro" id="IPR027417">
    <property type="entry name" value="P-loop_NTPase"/>
</dbReference>
<feature type="chain" id="PRO_5045941530" description="NB-ARC domain-containing protein" evidence="2">
    <location>
        <begin position="23"/>
        <end position="827"/>
    </location>
</feature>
<dbReference type="Gene3D" id="1.10.8.430">
    <property type="entry name" value="Helical domain of apoptotic protease-activating factors"/>
    <property type="match status" value="1"/>
</dbReference>
<feature type="repeat" description="TPR" evidence="1">
    <location>
        <begin position="606"/>
        <end position="639"/>
    </location>
</feature>
<keyword evidence="5" id="KW-1185">Reference proteome</keyword>
<dbReference type="InterPro" id="IPR011990">
    <property type="entry name" value="TPR-like_helical_dom_sf"/>
</dbReference>
<evidence type="ECO:0000313" key="4">
    <source>
        <dbReference type="EMBL" id="GAA0258862.1"/>
    </source>
</evidence>
<dbReference type="Pfam" id="PF13424">
    <property type="entry name" value="TPR_12"/>
    <property type="match status" value="1"/>
</dbReference>
<dbReference type="PROSITE" id="PS50005">
    <property type="entry name" value="TPR"/>
    <property type="match status" value="2"/>
</dbReference>
<dbReference type="PRINTS" id="PR00364">
    <property type="entry name" value="DISEASERSIST"/>
</dbReference>
<evidence type="ECO:0000256" key="1">
    <source>
        <dbReference type="PROSITE-ProRule" id="PRU00339"/>
    </source>
</evidence>
<evidence type="ECO:0000313" key="5">
    <source>
        <dbReference type="Proteomes" id="UP001500967"/>
    </source>
</evidence>
<dbReference type="Gene3D" id="1.25.40.10">
    <property type="entry name" value="Tetratricopeptide repeat domain"/>
    <property type="match status" value="2"/>
</dbReference>
<dbReference type="Proteomes" id="UP001500967">
    <property type="component" value="Unassembled WGS sequence"/>
</dbReference>
<name>A0ABN0UR52_9ACTN</name>
<evidence type="ECO:0000256" key="2">
    <source>
        <dbReference type="SAM" id="SignalP"/>
    </source>
</evidence>
<accession>A0ABN0UR52</accession>
<proteinExistence type="predicted"/>
<dbReference type="InterPro" id="IPR019734">
    <property type="entry name" value="TPR_rpt"/>
</dbReference>
<feature type="domain" description="NB-ARC" evidence="3">
    <location>
        <begin position="110"/>
        <end position="263"/>
    </location>
</feature>